<organism evidence="2 3">
    <name type="scientific">Candidatus Choladousia intestinavium</name>
    <dbReference type="NCBI Taxonomy" id="2840727"/>
    <lineage>
        <taxon>Bacteria</taxon>
        <taxon>Bacillati</taxon>
        <taxon>Bacillota</taxon>
        <taxon>Clostridia</taxon>
        <taxon>Lachnospirales</taxon>
        <taxon>Lachnospiraceae</taxon>
        <taxon>Lachnospiraceae incertae sedis</taxon>
        <taxon>Candidatus Choladousia</taxon>
    </lineage>
</organism>
<gene>
    <name evidence="2" type="ORF">IAB31_02820</name>
</gene>
<dbReference type="InterPro" id="IPR008136">
    <property type="entry name" value="CinA_C"/>
</dbReference>
<name>A0A9D1D831_9FIRM</name>
<accession>A0A9D1D831</accession>
<feature type="domain" description="CinA C-terminal" evidence="1">
    <location>
        <begin position="2"/>
        <end position="144"/>
    </location>
</feature>
<dbReference type="SUPFAM" id="SSF142433">
    <property type="entry name" value="CinA-like"/>
    <property type="match status" value="1"/>
</dbReference>
<comment type="caution">
    <text evidence="2">The sequence shown here is derived from an EMBL/GenBank/DDBJ whole genome shotgun (WGS) entry which is preliminary data.</text>
</comment>
<reference evidence="2" key="2">
    <citation type="journal article" date="2021" name="PeerJ">
        <title>Extensive microbial diversity within the chicken gut microbiome revealed by metagenomics and culture.</title>
        <authorList>
            <person name="Gilroy R."/>
            <person name="Ravi A."/>
            <person name="Getino M."/>
            <person name="Pursley I."/>
            <person name="Horton D.L."/>
            <person name="Alikhan N.F."/>
            <person name="Baker D."/>
            <person name="Gharbi K."/>
            <person name="Hall N."/>
            <person name="Watson M."/>
            <person name="Adriaenssens E.M."/>
            <person name="Foster-Nyarko E."/>
            <person name="Jarju S."/>
            <person name="Secka A."/>
            <person name="Antonio M."/>
            <person name="Oren A."/>
            <person name="Chaudhuri R.R."/>
            <person name="La Ragione R."/>
            <person name="Hildebrand F."/>
            <person name="Pallen M.J."/>
        </authorList>
    </citation>
    <scope>NUCLEOTIDE SEQUENCE</scope>
    <source>
        <strain evidence="2">ChiSjej4B22-8148</strain>
    </source>
</reference>
<dbReference type="EMBL" id="DVGK01000038">
    <property type="protein sequence ID" value="HIR12840.1"/>
    <property type="molecule type" value="Genomic_DNA"/>
</dbReference>
<protein>
    <submittedName>
        <fullName evidence="2">CinA family protein</fullName>
    </submittedName>
</protein>
<dbReference type="Gene3D" id="3.90.950.20">
    <property type="entry name" value="CinA-like"/>
    <property type="match status" value="1"/>
</dbReference>
<evidence type="ECO:0000259" key="1">
    <source>
        <dbReference type="Pfam" id="PF02464"/>
    </source>
</evidence>
<dbReference type="AlphaFoldDB" id="A0A9D1D831"/>
<dbReference type="Pfam" id="PF02464">
    <property type="entry name" value="CinA"/>
    <property type="match status" value="1"/>
</dbReference>
<evidence type="ECO:0000313" key="2">
    <source>
        <dbReference type="EMBL" id="HIR12840.1"/>
    </source>
</evidence>
<dbReference type="Proteomes" id="UP000886757">
    <property type="component" value="Unassembled WGS sequence"/>
</dbReference>
<sequence>MVNTLRERKMTMTTAESCTGGMVAAAITSVPGSSEVFHQGYVTYCDQAKHRMLGVKKRTLKKYTAVSRETAWEMALGAMRRARADGCISVTGYAGPALGDEPVGLVYIGCCIRGRGKVLKCTFHGSRQEIRQAAAERALSLFCSLLKAEQA</sequence>
<evidence type="ECO:0000313" key="3">
    <source>
        <dbReference type="Proteomes" id="UP000886757"/>
    </source>
</evidence>
<reference evidence="2" key="1">
    <citation type="submission" date="2020-10" db="EMBL/GenBank/DDBJ databases">
        <authorList>
            <person name="Gilroy R."/>
        </authorList>
    </citation>
    <scope>NUCLEOTIDE SEQUENCE</scope>
    <source>
        <strain evidence="2">ChiSjej4B22-8148</strain>
    </source>
</reference>
<dbReference type="InterPro" id="IPR036653">
    <property type="entry name" value="CinA-like_C"/>
</dbReference>
<proteinExistence type="predicted"/>
<dbReference type="NCBIfam" id="TIGR00199">
    <property type="entry name" value="PncC_domain"/>
    <property type="match status" value="1"/>
</dbReference>